<reference evidence="3" key="1">
    <citation type="submission" date="2020-06" db="EMBL/GenBank/DDBJ databases">
        <authorList>
            <consortium name="Plant Systems Biology data submission"/>
        </authorList>
    </citation>
    <scope>NUCLEOTIDE SEQUENCE</scope>
    <source>
        <strain evidence="3">D6</strain>
    </source>
</reference>
<feature type="compositionally biased region" description="Polar residues" evidence="1">
    <location>
        <begin position="493"/>
        <end position="502"/>
    </location>
</feature>
<keyword evidence="2" id="KW-0812">Transmembrane</keyword>
<keyword evidence="4" id="KW-1185">Reference proteome</keyword>
<evidence type="ECO:0000256" key="2">
    <source>
        <dbReference type="SAM" id="Phobius"/>
    </source>
</evidence>
<dbReference type="EMBL" id="CAICTM010003708">
    <property type="protein sequence ID" value="CAB9531595.1"/>
    <property type="molecule type" value="Genomic_DNA"/>
</dbReference>
<name>A0A9N8I0D5_9STRA</name>
<gene>
    <name evidence="3" type="ORF">SEMRO_3710_G350550.1</name>
</gene>
<dbReference type="Proteomes" id="UP001153069">
    <property type="component" value="Unassembled WGS sequence"/>
</dbReference>
<accession>A0A9N8I0D5</accession>
<feature type="transmembrane region" description="Helical" evidence="2">
    <location>
        <begin position="662"/>
        <end position="686"/>
    </location>
</feature>
<comment type="caution">
    <text evidence="3">The sequence shown here is derived from an EMBL/GenBank/DDBJ whole genome shotgun (WGS) entry which is preliminary data.</text>
</comment>
<feature type="compositionally biased region" description="Polar residues" evidence="1">
    <location>
        <begin position="59"/>
        <end position="104"/>
    </location>
</feature>
<feature type="compositionally biased region" description="Basic and acidic residues" evidence="1">
    <location>
        <begin position="552"/>
        <end position="561"/>
    </location>
</feature>
<feature type="compositionally biased region" description="Basic and acidic residues" evidence="1">
    <location>
        <begin position="510"/>
        <end position="527"/>
    </location>
</feature>
<dbReference type="AlphaFoldDB" id="A0A9N8I0D5"/>
<feature type="region of interest" description="Disordered" evidence="1">
    <location>
        <begin position="393"/>
        <end position="443"/>
    </location>
</feature>
<feature type="compositionally biased region" description="Polar residues" evidence="1">
    <location>
        <begin position="1"/>
        <end position="13"/>
    </location>
</feature>
<organism evidence="3 4">
    <name type="scientific">Seminavis robusta</name>
    <dbReference type="NCBI Taxonomy" id="568900"/>
    <lineage>
        <taxon>Eukaryota</taxon>
        <taxon>Sar</taxon>
        <taxon>Stramenopiles</taxon>
        <taxon>Ochrophyta</taxon>
        <taxon>Bacillariophyta</taxon>
        <taxon>Bacillariophyceae</taxon>
        <taxon>Bacillariophycidae</taxon>
        <taxon>Naviculales</taxon>
        <taxon>Naviculaceae</taxon>
        <taxon>Seminavis</taxon>
    </lineage>
</organism>
<feature type="compositionally biased region" description="Basic and acidic residues" evidence="1">
    <location>
        <begin position="14"/>
        <end position="47"/>
    </location>
</feature>
<protein>
    <submittedName>
        <fullName evidence="3">Uncharacterized protein</fullName>
    </submittedName>
</protein>
<proteinExistence type="predicted"/>
<keyword evidence="2" id="KW-0472">Membrane</keyword>
<feature type="region of interest" description="Disordered" evidence="1">
    <location>
        <begin position="1"/>
        <end position="130"/>
    </location>
</feature>
<dbReference type="OrthoDB" id="49428at2759"/>
<feature type="compositionally biased region" description="Polar residues" evidence="1">
    <location>
        <begin position="528"/>
        <end position="551"/>
    </location>
</feature>
<evidence type="ECO:0000313" key="4">
    <source>
        <dbReference type="Proteomes" id="UP001153069"/>
    </source>
</evidence>
<feature type="compositionally biased region" description="Basic residues" evidence="1">
    <location>
        <begin position="106"/>
        <end position="121"/>
    </location>
</feature>
<keyword evidence="2" id="KW-1133">Transmembrane helix</keyword>
<sequence>MSSKASAPPSETNKGSDNDKNDGGESEMSPKPDRVKFDQKDEETAKEGEEEVAAPTQRIDGSQQSLQGNSVGDVTASVASSWAPQQRRTTAMSDADSSTLPSTYHRTTRRSPKKKKVRSKKHKDESLAGRLGNSALASTLEILKLAGGATLHTTGTILSPSLELTKNVILPNLLGSAADYLSQVSPQRLKDWFRIFSASIHHLIAVIVSTERGSIFRHKVVRVGGNVVDVACSDTSRQVLMDGMAAFIKLNEAMHTPEFKSFLAQISVLGCRVVDAAANGENKKLIHNVVDLAWSGVELVNDPATTVAYAEVAAYLCYALEMEDTAIHAIAKERSEINRTAAEKRRERDHFQAATYQDMYLLNDPNATVEEVILSAFGVIQKSVEEAKIRNAALGGGDEENDDEGIPGSVVLGSDDDGEDEEGSRAVTPPPLPATPENTAVSNDDKLAFEKPEGIGGDHNVDVRLLREKITKYSEGQRLEQLRARTAAEQKPMLTSNRQASAITDDFEDDGRKDIEDLSSLVKEENTHSQSKPTLHFENNQDGDPASNNVGSEEKPTEESSPKLPLSEGRPDRSMPLEGETPAAHFYRVLDQVLTDRREIAMKSVIPKADLDDASEDDVLDSGRMKRRLSNVRAERRTSTAPTFIHPKVAEFINENEKFVCAAFFAVIFLVLVFCMFGFYGMYAFVFPPTPNHMAAPVSHGFVGGPGELHVPIVIQEGDLRSRRGGKDEYVIRVVREVVHVNSNGEVLQHVRKHDDEL</sequence>
<evidence type="ECO:0000313" key="3">
    <source>
        <dbReference type="EMBL" id="CAB9531595.1"/>
    </source>
</evidence>
<evidence type="ECO:0000256" key="1">
    <source>
        <dbReference type="SAM" id="MobiDB-lite"/>
    </source>
</evidence>
<feature type="region of interest" description="Disordered" evidence="1">
    <location>
        <begin position="486"/>
        <end position="580"/>
    </location>
</feature>